<keyword evidence="3" id="KW-0472">Membrane</keyword>
<dbReference type="STRING" id="1344416.A0A139AY53"/>
<comment type="similarity">
    <text evidence="1">Belongs to the sulfatase family.</text>
</comment>
<dbReference type="GO" id="GO:0005539">
    <property type="term" value="F:glycosaminoglycan binding"/>
    <property type="evidence" value="ECO:0007669"/>
    <property type="project" value="TreeGrafter"/>
</dbReference>
<dbReference type="CDD" id="cd16147">
    <property type="entry name" value="G6S"/>
    <property type="match status" value="1"/>
</dbReference>
<organism evidence="5 6">
    <name type="scientific">Gonapodya prolifera (strain JEL478)</name>
    <name type="common">Monoblepharis prolifera</name>
    <dbReference type="NCBI Taxonomy" id="1344416"/>
    <lineage>
        <taxon>Eukaryota</taxon>
        <taxon>Fungi</taxon>
        <taxon>Fungi incertae sedis</taxon>
        <taxon>Chytridiomycota</taxon>
        <taxon>Chytridiomycota incertae sedis</taxon>
        <taxon>Monoblepharidomycetes</taxon>
        <taxon>Monoblepharidales</taxon>
        <taxon>Gonapodyaceae</taxon>
        <taxon>Gonapodya</taxon>
    </lineage>
</organism>
<dbReference type="SUPFAM" id="SSF53649">
    <property type="entry name" value="Alkaline phosphatase-like"/>
    <property type="match status" value="1"/>
</dbReference>
<dbReference type="Proteomes" id="UP000070544">
    <property type="component" value="Unassembled WGS sequence"/>
</dbReference>
<comment type="PTM">
    <text evidence="2">The conversion to 3-oxoalanine (also known as C-formylglycine, FGly), of a serine or cysteine residue in prokaryotes and of a cysteine residue in eukaryotes, is critical for catalytic activity.</text>
</comment>
<dbReference type="GO" id="GO:0004065">
    <property type="term" value="F:arylsulfatase activity"/>
    <property type="evidence" value="ECO:0007669"/>
    <property type="project" value="InterPro"/>
</dbReference>
<keyword evidence="6" id="KW-1185">Reference proteome</keyword>
<keyword evidence="3" id="KW-0812">Transmembrane</keyword>
<dbReference type="Gene3D" id="3.40.720.10">
    <property type="entry name" value="Alkaline Phosphatase, subunit A"/>
    <property type="match status" value="1"/>
</dbReference>
<feature type="domain" description="Sulfatase N-terminal" evidence="4">
    <location>
        <begin position="54"/>
        <end position="405"/>
    </location>
</feature>
<dbReference type="InterPro" id="IPR017850">
    <property type="entry name" value="Alkaline_phosphatase_core_sf"/>
</dbReference>
<name>A0A139AY53_GONPJ</name>
<dbReference type="EMBL" id="KQ965732">
    <property type="protein sequence ID" value="KXS21503.1"/>
    <property type="molecule type" value="Genomic_DNA"/>
</dbReference>
<dbReference type="InterPro" id="IPR012083">
    <property type="entry name" value="Arylsulfatase"/>
</dbReference>
<gene>
    <name evidence="5" type="ORF">M427DRAFT_142013</name>
</gene>
<dbReference type="GO" id="GO:0008449">
    <property type="term" value="F:N-acetylglucosamine-6-sulfatase activity"/>
    <property type="evidence" value="ECO:0007669"/>
    <property type="project" value="TreeGrafter"/>
</dbReference>
<dbReference type="AlphaFoldDB" id="A0A139AY53"/>
<evidence type="ECO:0000259" key="4">
    <source>
        <dbReference type="Pfam" id="PF00884"/>
    </source>
</evidence>
<evidence type="ECO:0000256" key="1">
    <source>
        <dbReference type="ARBA" id="ARBA00008779"/>
    </source>
</evidence>
<keyword evidence="3" id="KW-1133">Transmembrane helix</keyword>
<dbReference type="PANTHER" id="PTHR43108">
    <property type="entry name" value="N-ACETYLGLUCOSAMINE-6-SULFATASE FAMILY MEMBER"/>
    <property type="match status" value="1"/>
</dbReference>
<proteinExistence type="inferred from homology"/>
<dbReference type="GO" id="GO:0018958">
    <property type="term" value="P:phenol-containing compound metabolic process"/>
    <property type="evidence" value="ECO:0007669"/>
    <property type="project" value="InterPro"/>
</dbReference>
<dbReference type="PANTHER" id="PTHR43108:SF8">
    <property type="entry name" value="SD21168P"/>
    <property type="match status" value="1"/>
</dbReference>
<sequence length="661" mass="75151">MASKHAGDIVPRDDFFRPAVRRFALVAIALLLFSFHFHSWFDKVSVKPPSEKLPNIIFIITDDQDALYDSLEYMPLTQKHLVQKGANFVNHHVTTPVCCPSRTSVLRSQFVHNHNLTDVFPPHGGYTKFRKDNLDNDYLPLWLKKAGYQTFFTGKFVVEYALTNYKTVPKGWDVFDGLIWPWTFDYLFPVFSLDGGWPRIYWGAHQSDVIIEKTESFLKTALKKKDQPFFIYTAPAACHTTIKVSALNFTDPNAIKVSAPVPLPRHAHLFPNVTVPRTPNFNEPDFSKKPLWMLDIPLLSDHDIDRLDEAYRQRLRTLQGVDELVDKVVTLLEEAGELENTYIFYTTDNGYHLGAHRLGMGKEFPYEEDIRVPLIVRGPGIKMNTVVNDLTLHVDLAATFTALAGQGVPRISDGKPLPLFDGFVAKAKERSVFPIEFWEEALDELTGRRYPNNTWKAVKIETESGTFKYVVRCSGDYELYDLRADPYEINNLLPPRTDPSRLPAFLTRIANRADAFLSILALCKRTSCTDPFSVLRNVPGGISVTSFEEALSEEHDAFFAGLAKFKFKRCLNHYEIENEESFAADLVDRLGWAKALGLVEKGHLKGTTLDGHNVKMVMETVEQRDVVVGPLERRAEALPEHLATMDLTPLYEAISVKNFFK</sequence>
<evidence type="ECO:0000256" key="3">
    <source>
        <dbReference type="SAM" id="Phobius"/>
    </source>
</evidence>
<protein>
    <submittedName>
        <fullName evidence="5">Arylsulphatase</fullName>
    </submittedName>
</protein>
<dbReference type="Pfam" id="PF00884">
    <property type="entry name" value="Sulfatase"/>
    <property type="match status" value="1"/>
</dbReference>
<accession>A0A139AY53</accession>
<dbReference type="OMA" id="WPPFLDG"/>
<feature type="modified residue" description="3-oxoalanine (Cys)" evidence="2">
    <location>
        <position position="98"/>
    </location>
</feature>
<dbReference type="PIRSF" id="PIRSF000972">
    <property type="entry name" value="Arylsulf_plant"/>
    <property type="match status" value="1"/>
</dbReference>
<evidence type="ECO:0000256" key="2">
    <source>
        <dbReference type="PIRSR" id="PIRSR000972-50"/>
    </source>
</evidence>
<feature type="transmembrane region" description="Helical" evidence="3">
    <location>
        <begin position="20"/>
        <end position="41"/>
    </location>
</feature>
<evidence type="ECO:0000313" key="5">
    <source>
        <dbReference type="EMBL" id="KXS21503.1"/>
    </source>
</evidence>
<dbReference type="InterPro" id="IPR000917">
    <property type="entry name" value="Sulfatase_N"/>
</dbReference>
<dbReference type="OrthoDB" id="103349at2759"/>
<evidence type="ECO:0000313" key="6">
    <source>
        <dbReference type="Proteomes" id="UP000070544"/>
    </source>
</evidence>
<reference evidence="5 6" key="1">
    <citation type="journal article" date="2015" name="Genome Biol. Evol.">
        <title>Phylogenomic analyses indicate that early fungi evolved digesting cell walls of algal ancestors of land plants.</title>
        <authorList>
            <person name="Chang Y."/>
            <person name="Wang S."/>
            <person name="Sekimoto S."/>
            <person name="Aerts A.L."/>
            <person name="Choi C."/>
            <person name="Clum A."/>
            <person name="LaButti K.M."/>
            <person name="Lindquist E.A."/>
            <person name="Yee Ngan C."/>
            <person name="Ohm R.A."/>
            <person name="Salamov A.A."/>
            <person name="Grigoriev I.V."/>
            <person name="Spatafora J.W."/>
            <person name="Berbee M.L."/>
        </authorList>
    </citation>
    <scope>NUCLEOTIDE SEQUENCE [LARGE SCALE GENOMIC DNA]</scope>
    <source>
        <strain evidence="5 6">JEL478</strain>
    </source>
</reference>